<accession>A0A9P7JMY1</accession>
<protein>
    <submittedName>
        <fullName evidence="1">Uncharacterized protein</fullName>
    </submittedName>
</protein>
<dbReference type="RefSeq" id="XP_041286748.1">
    <property type="nucleotide sequence ID" value="XM_041430176.1"/>
</dbReference>
<dbReference type="EMBL" id="JABBWM010000092">
    <property type="protein sequence ID" value="KAG2092115.1"/>
    <property type="molecule type" value="Genomic_DNA"/>
</dbReference>
<organism evidence="1 2">
    <name type="scientific">Suillus discolor</name>
    <dbReference type="NCBI Taxonomy" id="1912936"/>
    <lineage>
        <taxon>Eukaryota</taxon>
        <taxon>Fungi</taxon>
        <taxon>Dikarya</taxon>
        <taxon>Basidiomycota</taxon>
        <taxon>Agaricomycotina</taxon>
        <taxon>Agaricomycetes</taxon>
        <taxon>Agaricomycetidae</taxon>
        <taxon>Boletales</taxon>
        <taxon>Suillineae</taxon>
        <taxon>Suillaceae</taxon>
        <taxon>Suillus</taxon>
    </lineage>
</organism>
<feature type="non-terminal residue" evidence="1">
    <location>
        <position position="101"/>
    </location>
</feature>
<gene>
    <name evidence="1" type="ORF">F5147DRAFT_537035</name>
</gene>
<keyword evidence="2" id="KW-1185">Reference proteome</keyword>
<dbReference type="GeneID" id="64692435"/>
<evidence type="ECO:0000313" key="2">
    <source>
        <dbReference type="Proteomes" id="UP000823399"/>
    </source>
</evidence>
<sequence>SIVQISRSNIYCFGDPNFAALVFCDVEWTIDEGESWAVIGTGSKQKIALLQTLLGHLRITPPPSLPGGLFPFFSDPPHGPHNCVAFVSFVHRPRAAGGAFY</sequence>
<dbReference type="OrthoDB" id="2632957at2759"/>
<dbReference type="Proteomes" id="UP000823399">
    <property type="component" value="Unassembled WGS sequence"/>
</dbReference>
<name>A0A9P7JMY1_9AGAM</name>
<proteinExistence type="predicted"/>
<dbReference type="AlphaFoldDB" id="A0A9P7JMY1"/>
<comment type="caution">
    <text evidence="1">The sequence shown here is derived from an EMBL/GenBank/DDBJ whole genome shotgun (WGS) entry which is preliminary data.</text>
</comment>
<feature type="non-terminal residue" evidence="1">
    <location>
        <position position="1"/>
    </location>
</feature>
<evidence type="ECO:0000313" key="1">
    <source>
        <dbReference type="EMBL" id="KAG2092115.1"/>
    </source>
</evidence>
<reference evidence="1" key="1">
    <citation type="journal article" date="2020" name="New Phytol.">
        <title>Comparative genomics reveals dynamic genome evolution in host specialist ectomycorrhizal fungi.</title>
        <authorList>
            <person name="Lofgren L.A."/>
            <person name="Nguyen N.H."/>
            <person name="Vilgalys R."/>
            <person name="Ruytinx J."/>
            <person name="Liao H.L."/>
            <person name="Branco S."/>
            <person name="Kuo A."/>
            <person name="LaButti K."/>
            <person name="Lipzen A."/>
            <person name="Andreopoulos W."/>
            <person name="Pangilinan J."/>
            <person name="Riley R."/>
            <person name="Hundley H."/>
            <person name="Na H."/>
            <person name="Barry K."/>
            <person name="Grigoriev I.V."/>
            <person name="Stajich J.E."/>
            <person name="Kennedy P.G."/>
        </authorList>
    </citation>
    <scope>NUCLEOTIDE SEQUENCE</scope>
    <source>
        <strain evidence="1">FC423</strain>
    </source>
</reference>